<feature type="compositionally biased region" description="Polar residues" evidence="1">
    <location>
        <begin position="190"/>
        <end position="207"/>
    </location>
</feature>
<gene>
    <name evidence="2" type="ORF">BZA70DRAFT_274349</name>
</gene>
<evidence type="ECO:0000313" key="3">
    <source>
        <dbReference type="Proteomes" id="UP001498771"/>
    </source>
</evidence>
<accession>A0ABR1F9H3</accession>
<comment type="caution">
    <text evidence="2">The sequence shown here is derived from an EMBL/GenBank/DDBJ whole genome shotgun (WGS) entry which is preliminary data.</text>
</comment>
<evidence type="ECO:0000256" key="1">
    <source>
        <dbReference type="SAM" id="MobiDB-lite"/>
    </source>
</evidence>
<protein>
    <recommendedName>
        <fullName evidence="4">Clr5 domain-containing protein</fullName>
    </recommendedName>
</protein>
<sequence>MSSPKQTVKTRKWRADEDYQLLLLYFQFKADPAYATSKSYLPRGFYERVRMEYNLWTQKKMEGCSSQHIVAFLRTTSSITLRLTGIRRTCENIIEYHSQQPGVDLFDDVNQGIRKAVIRNMAYSEHHIAHISRKVFDLYKRNAHIEQRKDSKRSSQPQQFESQPSPQQQQPLLLQQQLMQQQQTPPASPEQYSAGSSTPQQSPSYISYTPLSPPPMMMLTPRSSYCSDSSLSSPLSENGSLSFSDKKTVKSEEVRQRCSLAMILNPA</sequence>
<feature type="compositionally biased region" description="Low complexity" evidence="1">
    <location>
        <begin position="154"/>
        <end position="183"/>
    </location>
</feature>
<reference evidence="2 3" key="1">
    <citation type="submission" date="2024-03" db="EMBL/GenBank/DDBJ databases">
        <title>Genome-scale model development and genomic sequencing of the oleaginous clade Lipomyces.</title>
        <authorList>
            <consortium name="Lawrence Berkeley National Laboratory"/>
            <person name="Czajka J.J."/>
            <person name="Han Y."/>
            <person name="Kim J."/>
            <person name="Mondo S.J."/>
            <person name="Hofstad B.A."/>
            <person name="Robles A."/>
            <person name="Haridas S."/>
            <person name="Riley R."/>
            <person name="LaButti K."/>
            <person name="Pangilinan J."/>
            <person name="Andreopoulos W."/>
            <person name="Lipzen A."/>
            <person name="Yan J."/>
            <person name="Wang M."/>
            <person name="Ng V."/>
            <person name="Grigoriev I.V."/>
            <person name="Spatafora J.W."/>
            <person name="Magnuson J.K."/>
            <person name="Baker S.E."/>
            <person name="Pomraning K.R."/>
        </authorList>
    </citation>
    <scope>NUCLEOTIDE SEQUENCE [LARGE SCALE GENOMIC DNA]</scope>
    <source>
        <strain evidence="2 3">Phaff 52-87</strain>
    </source>
</reference>
<evidence type="ECO:0000313" key="2">
    <source>
        <dbReference type="EMBL" id="KAK7206498.1"/>
    </source>
</evidence>
<evidence type="ECO:0008006" key="4">
    <source>
        <dbReference type="Google" id="ProtNLM"/>
    </source>
</evidence>
<feature type="compositionally biased region" description="Low complexity" evidence="1">
    <location>
        <begin position="217"/>
        <end position="243"/>
    </location>
</feature>
<dbReference type="GeneID" id="90037483"/>
<dbReference type="RefSeq" id="XP_064769531.1">
    <property type="nucleotide sequence ID" value="XM_064911971.1"/>
</dbReference>
<proteinExistence type="predicted"/>
<dbReference type="EMBL" id="JBBJBU010000002">
    <property type="protein sequence ID" value="KAK7206498.1"/>
    <property type="molecule type" value="Genomic_DNA"/>
</dbReference>
<dbReference type="Proteomes" id="UP001498771">
    <property type="component" value="Unassembled WGS sequence"/>
</dbReference>
<organism evidence="2 3">
    <name type="scientific">Myxozyma melibiosi</name>
    <dbReference type="NCBI Taxonomy" id="54550"/>
    <lineage>
        <taxon>Eukaryota</taxon>
        <taxon>Fungi</taxon>
        <taxon>Dikarya</taxon>
        <taxon>Ascomycota</taxon>
        <taxon>Saccharomycotina</taxon>
        <taxon>Lipomycetes</taxon>
        <taxon>Lipomycetales</taxon>
        <taxon>Lipomycetaceae</taxon>
        <taxon>Myxozyma</taxon>
    </lineage>
</organism>
<name>A0ABR1F9H3_9ASCO</name>
<keyword evidence="3" id="KW-1185">Reference proteome</keyword>
<feature type="region of interest" description="Disordered" evidence="1">
    <location>
        <begin position="145"/>
        <end position="252"/>
    </location>
</feature>